<evidence type="ECO:0000313" key="1">
    <source>
        <dbReference type="EMBL" id="KAK9717585.1"/>
    </source>
</evidence>
<dbReference type="AlphaFoldDB" id="A0AAW1KG33"/>
<dbReference type="Proteomes" id="UP001458880">
    <property type="component" value="Unassembled WGS sequence"/>
</dbReference>
<protein>
    <recommendedName>
        <fullName evidence="3">Transposase</fullName>
    </recommendedName>
</protein>
<accession>A0AAW1KG33</accession>
<reference evidence="1 2" key="1">
    <citation type="journal article" date="2024" name="BMC Genomics">
        <title>De novo assembly and annotation of Popillia japonica's genome with initial clues to its potential as an invasive pest.</title>
        <authorList>
            <person name="Cucini C."/>
            <person name="Boschi S."/>
            <person name="Funari R."/>
            <person name="Cardaioli E."/>
            <person name="Iannotti N."/>
            <person name="Marturano G."/>
            <person name="Paoli F."/>
            <person name="Bruttini M."/>
            <person name="Carapelli A."/>
            <person name="Frati F."/>
            <person name="Nardi F."/>
        </authorList>
    </citation>
    <scope>NUCLEOTIDE SEQUENCE [LARGE SCALE GENOMIC DNA]</scope>
    <source>
        <strain evidence="1">DMR45628</strain>
    </source>
</reference>
<dbReference type="EMBL" id="JASPKY010000238">
    <property type="protein sequence ID" value="KAK9717585.1"/>
    <property type="molecule type" value="Genomic_DNA"/>
</dbReference>
<sequence>MHYGLTHKKARELAYRYAKRLGLTYPKQWDENNEAGREWLIGFLHRDTTLSLRRPEATSLSRATSFNQHNVSMFYSKLKLLLEKYEFSSSIYDKIKEYDVPFDGGLSTLSKVLKNMGFRWKKSADKKAVLMESYDIRLKRIKYLKELHRYVQDNRPIIFTDESYIHSSHTQSKEWADDTTRGLKKPMSKGKRLIMVHAGGKAGFIPNRMMMIMSHMKNFHQTKKMLVMLLLKP</sequence>
<keyword evidence="2" id="KW-1185">Reference proteome</keyword>
<evidence type="ECO:0000313" key="2">
    <source>
        <dbReference type="Proteomes" id="UP001458880"/>
    </source>
</evidence>
<name>A0AAW1KG33_POPJA</name>
<gene>
    <name evidence="1" type="ORF">QE152_g23664</name>
</gene>
<evidence type="ECO:0008006" key="3">
    <source>
        <dbReference type="Google" id="ProtNLM"/>
    </source>
</evidence>
<organism evidence="1 2">
    <name type="scientific">Popillia japonica</name>
    <name type="common">Japanese beetle</name>
    <dbReference type="NCBI Taxonomy" id="7064"/>
    <lineage>
        <taxon>Eukaryota</taxon>
        <taxon>Metazoa</taxon>
        <taxon>Ecdysozoa</taxon>
        <taxon>Arthropoda</taxon>
        <taxon>Hexapoda</taxon>
        <taxon>Insecta</taxon>
        <taxon>Pterygota</taxon>
        <taxon>Neoptera</taxon>
        <taxon>Endopterygota</taxon>
        <taxon>Coleoptera</taxon>
        <taxon>Polyphaga</taxon>
        <taxon>Scarabaeiformia</taxon>
        <taxon>Scarabaeidae</taxon>
        <taxon>Rutelinae</taxon>
        <taxon>Popillia</taxon>
    </lineage>
</organism>
<comment type="caution">
    <text evidence="1">The sequence shown here is derived from an EMBL/GenBank/DDBJ whole genome shotgun (WGS) entry which is preliminary data.</text>
</comment>
<proteinExistence type="predicted"/>